<proteinExistence type="predicted"/>
<dbReference type="AlphaFoldDB" id="A0A9D1I674"/>
<gene>
    <name evidence="3" type="ORF">IAD50_01715</name>
</gene>
<reference evidence="3" key="1">
    <citation type="submission" date="2020-10" db="EMBL/GenBank/DDBJ databases">
        <authorList>
            <person name="Gilroy R."/>
        </authorList>
    </citation>
    <scope>NUCLEOTIDE SEQUENCE</scope>
    <source>
        <strain evidence="3">CHK195-4489</strain>
    </source>
</reference>
<comment type="caution">
    <text evidence="3">The sequence shown here is derived from an EMBL/GenBank/DDBJ whole genome shotgun (WGS) entry which is preliminary data.</text>
</comment>
<dbReference type="InterPro" id="IPR025266">
    <property type="entry name" value="TerB_N"/>
</dbReference>
<evidence type="ECO:0000259" key="2">
    <source>
        <dbReference type="Pfam" id="PF15615"/>
    </source>
</evidence>
<evidence type="ECO:0000313" key="4">
    <source>
        <dbReference type="Proteomes" id="UP000824089"/>
    </source>
</evidence>
<sequence length="559" mass="65696">MADGEEQRKNGDENPLLNQIRNRTYSLHHQQFAEIYIEEKHPAPQESSVSEPIRTRSPEEENIFLLFQEMRRLYRYPPYVNPLGENESFYRQAKKMEDFEDDYSGNAPFSAYFPEYQIMSYEQLRTYFTWRTCVRRGSVKKTCFSYVFLYIYELINNIGVTDGREGLSRLLSIWREYVPYERKLGAYMAEWVKDYYIINAFEFPFFDLVRGEPLLQEYYPFPEETDFFDLYAKLSSYPFERSAFYTAETERDLRNCFEFVVGKLDGWLRENGACFDDLINYDGKPAPWVPFRKARYAPQCMPPPERKEVRISGEERYWYENGRWFCSARRICRTSGRRIIGYLFKRIEQFYRKTRKYKYRLNADKTKLDLSQIREFFPDPKLFFEKIDGAILEFHREAHKRSVNVDPGRLEKIRESASSIQEKLLAPLEESEAGVDAFPEDDGNGPNAESISQAAAAVEKNASDETGQPLSAADGWEKLAHSLTETEKEALRLLLRGTGPGELQEFCRARLLMPEVLAEKINEKAVEAVEDNILELADTASVYEEYRCELERVVLNETE</sequence>
<dbReference type="EMBL" id="DVMM01000033">
    <property type="protein sequence ID" value="HIU28993.1"/>
    <property type="molecule type" value="Genomic_DNA"/>
</dbReference>
<evidence type="ECO:0000259" key="1">
    <source>
        <dbReference type="Pfam" id="PF13208"/>
    </source>
</evidence>
<dbReference type="InterPro" id="IPR028932">
    <property type="entry name" value="TerB-C"/>
</dbReference>
<protein>
    <submittedName>
        <fullName evidence="3">TerB N-terminal domain-containing protein</fullName>
    </submittedName>
</protein>
<feature type="domain" description="TerB N-terminal" evidence="1">
    <location>
        <begin position="80"/>
        <end position="226"/>
    </location>
</feature>
<name>A0A9D1I674_9CLOT</name>
<dbReference type="Proteomes" id="UP000824089">
    <property type="component" value="Unassembled WGS sequence"/>
</dbReference>
<feature type="domain" description="TerB-C" evidence="2">
    <location>
        <begin position="396"/>
        <end position="551"/>
    </location>
</feature>
<dbReference type="Pfam" id="PF13208">
    <property type="entry name" value="TerB_N"/>
    <property type="match status" value="1"/>
</dbReference>
<organism evidence="3 4">
    <name type="scientific">Candidatus Egerieisoma faecipullorum</name>
    <dbReference type="NCBI Taxonomy" id="2840963"/>
    <lineage>
        <taxon>Bacteria</taxon>
        <taxon>Bacillati</taxon>
        <taxon>Bacillota</taxon>
        <taxon>Clostridia</taxon>
        <taxon>Eubacteriales</taxon>
        <taxon>Clostridiaceae</taxon>
        <taxon>Clostridiaceae incertae sedis</taxon>
        <taxon>Candidatus Egerieisoma</taxon>
    </lineage>
</organism>
<accession>A0A9D1I674</accession>
<evidence type="ECO:0000313" key="3">
    <source>
        <dbReference type="EMBL" id="HIU28993.1"/>
    </source>
</evidence>
<reference evidence="3" key="2">
    <citation type="journal article" date="2021" name="PeerJ">
        <title>Extensive microbial diversity within the chicken gut microbiome revealed by metagenomics and culture.</title>
        <authorList>
            <person name="Gilroy R."/>
            <person name="Ravi A."/>
            <person name="Getino M."/>
            <person name="Pursley I."/>
            <person name="Horton D.L."/>
            <person name="Alikhan N.F."/>
            <person name="Baker D."/>
            <person name="Gharbi K."/>
            <person name="Hall N."/>
            <person name="Watson M."/>
            <person name="Adriaenssens E.M."/>
            <person name="Foster-Nyarko E."/>
            <person name="Jarju S."/>
            <person name="Secka A."/>
            <person name="Antonio M."/>
            <person name="Oren A."/>
            <person name="Chaudhuri R.R."/>
            <person name="La Ragione R."/>
            <person name="Hildebrand F."/>
            <person name="Pallen M.J."/>
        </authorList>
    </citation>
    <scope>NUCLEOTIDE SEQUENCE</scope>
    <source>
        <strain evidence="3">CHK195-4489</strain>
    </source>
</reference>
<dbReference type="Pfam" id="PF15615">
    <property type="entry name" value="TerB_C"/>
    <property type="match status" value="1"/>
</dbReference>